<dbReference type="EMBL" id="JAAAID010001081">
    <property type="protein sequence ID" value="KAG0011828.1"/>
    <property type="molecule type" value="Genomic_DNA"/>
</dbReference>
<name>A0A9P6MT26_9FUNG</name>
<protein>
    <submittedName>
        <fullName evidence="2">Uncharacterized protein</fullName>
    </submittedName>
</protein>
<dbReference type="Proteomes" id="UP000703661">
    <property type="component" value="Unassembled WGS sequence"/>
</dbReference>
<evidence type="ECO:0000313" key="3">
    <source>
        <dbReference type="Proteomes" id="UP000703661"/>
    </source>
</evidence>
<comment type="caution">
    <text evidence="2">The sequence shown here is derived from an EMBL/GenBank/DDBJ whole genome shotgun (WGS) entry which is preliminary data.</text>
</comment>
<feature type="region of interest" description="Disordered" evidence="1">
    <location>
        <begin position="376"/>
        <end position="399"/>
    </location>
</feature>
<feature type="region of interest" description="Disordered" evidence="1">
    <location>
        <begin position="1"/>
        <end position="66"/>
    </location>
</feature>
<feature type="compositionally biased region" description="Polar residues" evidence="1">
    <location>
        <begin position="383"/>
        <end position="393"/>
    </location>
</feature>
<feature type="compositionally biased region" description="Polar residues" evidence="1">
    <location>
        <begin position="218"/>
        <end position="230"/>
    </location>
</feature>
<feature type="compositionally biased region" description="Low complexity" evidence="1">
    <location>
        <begin position="231"/>
        <end position="242"/>
    </location>
</feature>
<feature type="region of interest" description="Disordered" evidence="1">
    <location>
        <begin position="218"/>
        <end position="242"/>
    </location>
</feature>
<dbReference type="AlphaFoldDB" id="A0A9P6MT26"/>
<feature type="region of interest" description="Disordered" evidence="1">
    <location>
        <begin position="293"/>
        <end position="360"/>
    </location>
</feature>
<reference evidence="2" key="1">
    <citation type="journal article" date="2020" name="Fungal Divers.">
        <title>Resolving the Mortierellaceae phylogeny through synthesis of multi-gene phylogenetics and phylogenomics.</title>
        <authorList>
            <person name="Vandepol N."/>
            <person name="Liber J."/>
            <person name="Desiro A."/>
            <person name="Na H."/>
            <person name="Kennedy M."/>
            <person name="Barry K."/>
            <person name="Grigoriev I.V."/>
            <person name="Miller A.N."/>
            <person name="O'Donnell K."/>
            <person name="Stajich J.E."/>
            <person name="Bonito G."/>
        </authorList>
    </citation>
    <scope>NUCLEOTIDE SEQUENCE</scope>
    <source>
        <strain evidence="2">NRRL 2769</strain>
    </source>
</reference>
<feature type="compositionally biased region" description="Polar residues" evidence="1">
    <location>
        <begin position="1"/>
        <end position="22"/>
    </location>
</feature>
<feature type="compositionally biased region" description="Low complexity" evidence="1">
    <location>
        <begin position="52"/>
        <end position="66"/>
    </location>
</feature>
<gene>
    <name evidence="2" type="ORF">BGZ80_000403</name>
</gene>
<feature type="region of interest" description="Disordered" evidence="1">
    <location>
        <begin position="93"/>
        <end position="142"/>
    </location>
</feature>
<keyword evidence="3" id="KW-1185">Reference proteome</keyword>
<organism evidence="2 3">
    <name type="scientific">Entomortierella chlamydospora</name>
    <dbReference type="NCBI Taxonomy" id="101097"/>
    <lineage>
        <taxon>Eukaryota</taxon>
        <taxon>Fungi</taxon>
        <taxon>Fungi incertae sedis</taxon>
        <taxon>Mucoromycota</taxon>
        <taxon>Mortierellomycotina</taxon>
        <taxon>Mortierellomycetes</taxon>
        <taxon>Mortierellales</taxon>
        <taxon>Mortierellaceae</taxon>
        <taxon>Entomortierella</taxon>
    </lineage>
</organism>
<evidence type="ECO:0000256" key="1">
    <source>
        <dbReference type="SAM" id="MobiDB-lite"/>
    </source>
</evidence>
<feature type="compositionally biased region" description="Low complexity" evidence="1">
    <location>
        <begin position="323"/>
        <end position="332"/>
    </location>
</feature>
<feature type="compositionally biased region" description="Polar residues" evidence="1">
    <location>
        <begin position="30"/>
        <end position="40"/>
    </location>
</feature>
<accession>A0A9P6MT26</accession>
<evidence type="ECO:0000313" key="2">
    <source>
        <dbReference type="EMBL" id="KAG0011828.1"/>
    </source>
</evidence>
<sequence>MDPKDTPSSTAKGPSCQSQQKPLHSALSDPANSRRQSSFTVRFAESALSSAPKSPLRPSTPRPRLASLEGFDYLPEIFDFKLLDGIQQDDNTEIDFSSHLTEKEYQDPESRVEPTSKVTEDEGYGLSTSGLEESKSFFKDEEGVTERTEDLRYVDSLLETYPIINAIDSSPEKSQHDATPENISLASPTDPVFCSKGSGKHLNLSSTVLSEFLLRTPSSVAPSTPQSTEISPTTPSWLSSPPLQIPIFAKTPRSARPTSFANSEVPKLHHLDVKRKIAAPRLFKPSLLRFTTTHESPQHPLELSSSTIGDGSEAGPSTPPGSPTTFGGFTTPNTERSEDDTIVEDSEIDEDTGNESVRDSVYSEVYYSADNENVDVKKGIDRSNPNFKTVETVTTKRDP</sequence>
<proteinExistence type="predicted"/>
<feature type="compositionally biased region" description="Acidic residues" evidence="1">
    <location>
        <begin position="337"/>
        <end position="353"/>
    </location>
</feature>
<feature type="compositionally biased region" description="Basic and acidic residues" evidence="1">
    <location>
        <begin position="100"/>
        <end position="120"/>
    </location>
</feature>
<feature type="compositionally biased region" description="Basic and acidic residues" evidence="1">
    <location>
        <begin position="132"/>
        <end position="142"/>
    </location>
</feature>